<evidence type="ECO:0000313" key="10">
    <source>
        <dbReference type="Proteomes" id="UP000305948"/>
    </source>
</evidence>
<keyword evidence="3 8" id="KW-0812">Transmembrane</keyword>
<evidence type="ECO:0000256" key="8">
    <source>
        <dbReference type="SAM" id="Phobius"/>
    </source>
</evidence>
<dbReference type="Proteomes" id="UP000305948">
    <property type="component" value="Unassembled WGS sequence"/>
</dbReference>
<feature type="compositionally biased region" description="Low complexity" evidence="7">
    <location>
        <begin position="218"/>
        <end position="232"/>
    </location>
</feature>
<evidence type="ECO:0000256" key="5">
    <source>
        <dbReference type="ARBA" id="ARBA00023065"/>
    </source>
</evidence>
<protein>
    <submittedName>
        <fullName evidence="9">UPF0187-domain-containing protein</fullName>
    </submittedName>
</protein>
<comment type="subcellular location">
    <subcellularLocation>
        <location evidence="1">Membrane</location>
        <topology evidence="1">Multi-pass membrane protein</topology>
    </subcellularLocation>
</comment>
<feature type="region of interest" description="Disordered" evidence="7">
    <location>
        <begin position="218"/>
        <end position="258"/>
    </location>
</feature>
<keyword evidence="4 8" id="KW-1133">Transmembrane helix</keyword>
<dbReference type="PANTHER" id="PTHR33281">
    <property type="entry name" value="UPF0187 PROTEIN YNEE"/>
    <property type="match status" value="1"/>
</dbReference>
<feature type="transmembrane region" description="Helical" evidence="8">
    <location>
        <begin position="71"/>
        <end position="91"/>
    </location>
</feature>
<evidence type="ECO:0000313" key="9">
    <source>
        <dbReference type="EMBL" id="TFK46417.1"/>
    </source>
</evidence>
<evidence type="ECO:0000256" key="1">
    <source>
        <dbReference type="ARBA" id="ARBA00004141"/>
    </source>
</evidence>
<dbReference type="InterPro" id="IPR044669">
    <property type="entry name" value="YneE/VCCN1/2-like"/>
</dbReference>
<evidence type="ECO:0000256" key="4">
    <source>
        <dbReference type="ARBA" id="ARBA00022989"/>
    </source>
</evidence>
<evidence type="ECO:0000256" key="3">
    <source>
        <dbReference type="ARBA" id="ARBA00022692"/>
    </source>
</evidence>
<keyword evidence="2" id="KW-0813">Transport</keyword>
<dbReference type="AlphaFoldDB" id="A0A5C3MNE5"/>
<name>A0A5C3MNE5_9AGAM</name>
<evidence type="ECO:0000256" key="7">
    <source>
        <dbReference type="SAM" id="MobiDB-lite"/>
    </source>
</evidence>
<gene>
    <name evidence="9" type="ORF">OE88DRAFT_1721166</name>
</gene>
<feature type="transmembrane region" description="Helical" evidence="8">
    <location>
        <begin position="47"/>
        <end position="65"/>
    </location>
</feature>
<dbReference type="Pfam" id="PF25539">
    <property type="entry name" value="Bestrophin_2"/>
    <property type="match status" value="2"/>
</dbReference>
<dbReference type="PANTHER" id="PTHR33281:SF21">
    <property type="entry name" value="MEMBRANE PROTEIN"/>
    <property type="match status" value="1"/>
</dbReference>
<dbReference type="OrthoDB" id="1368at2759"/>
<accession>A0A5C3MNE5</accession>
<keyword evidence="6 8" id="KW-0472">Membrane</keyword>
<keyword evidence="5" id="KW-0406">Ion transport</keyword>
<organism evidence="9 10">
    <name type="scientific">Heliocybe sulcata</name>
    <dbReference type="NCBI Taxonomy" id="5364"/>
    <lineage>
        <taxon>Eukaryota</taxon>
        <taxon>Fungi</taxon>
        <taxon>Dikarya</taxon>
        <taxon>Basidiomycota</taxon>
        <taxon>Agaricomycotina</taxon>
        <taxon>Agaricomycetes</taxon>
        <taxon>Gloeophyllales</taxon>
        <taxon>Gloeophyllaceae</taxon>
        <taxon>Heliocybe</taxon>
    </lineage>
</organism>
<dbReference type="GO" id="GO:0005254">
    <property type="term" value="F:chloride channel activity"/>
    <property type="evidence" value="ECO:0007669"/>
    <property type="project" value="InterPro"/>
</dbReference>
<proteinExistence type="predicted"/>
<dbReference type="STRING" id="5364.A0A5C3MNE5"/>
<dbReference type="GO" id="GO:0016020">
    <property type="term" value="C:membrane"/>
    <property type="evidence" value="ECO:0007669"/>
    <property type="project" value="UniProtKB-SubCell"/>
</dbReference>
<sequence>MASAPAAKRSTAINIIPKPPRIRRKHLRKYSWLPDVLRVEGSIITRIFGPVLTVTLFATFIAYLWKTGHDVTLTNSVVPVVAVVVGLILVFRNRTSYDRFWEGRKDFGTMMSHIRNLSRLIWINISVPPPDDSPSSTRKTPHPTFTPAQLRRKKAEVLKLCLSFAYAVKHYLRDEDGVHWDDYMGILPASIMRYDEVGYPRADNGSYASLEASVASLASPTSGTTSRGGTARDATKRVRPKRSKPKFQGQGTSNAQTPLLGASHHALDFRETSSPLPLVIAHEITRALFKFKRDGYLETVGPAGTNALNTLVQGMVDQMTSMERVANTPIPVSYRIHLKQAVTLYLFALPFTLIKELGWSMIPIVTVVAFTFMGIEGIADEIENPFGHDKSDLPLDRYCSDLKEEIEYIIERLPEGGEGMFGFDDGEGDD</sequence>
<dbReference type="EMBL" id="ML213530">
    <property type="protein sequence ID" value="TFK46417.1"/>
    <property type="molecule type" value="Genomic_DNA"/>
</dbReference>
<evidence type="ECO:0000256" key="2">
    <source>
        <dbReference type="ARBA" id="ARBA00022448"/>
    </source>
</evidence>
<reference evidence="9 10" key="1">
    <citation type="journal article" date="2019" name="Nat. Ecol. Evol.">
        <title>Megaphylogeny resolves global patterns of mushroom evolution.</title>
        <authorList>
            <person name="Varga T."/>
            <person name="Krizsan K."/>
            <person name="Foldi C."/>
            <person name="Dima B."/>
            <person name="Sanchez-Garcia M."/>
            <person name="Sanchez-Ramirez S."/>
            <person name="Szollosi G.J."/>
            <person name="Szarkandi J.G."/>
            <person name="Papp V."/>
            <person name="Albert L."/>
            <person name="Andreopoulos W."/>
            <person name="Angelini C."/>
            <person name="Antonin V."/>
            <person name="Barry K.W."/>
            <person name="Bougher N.L."/>
            <person name="Buchanan P."/>
            <person name="Buyck B."/>
            <person name="Bense V."/>
            <person name="Catcheside P."/>
            <person name="Chovatia M."/>
            <person name="Cooper J."/>
            <person name="Damon W."/>
            <person name="Desjardin D."/>
            <person name="Finy P."/>
            <person name="Geml J."/>
            <person name="Haridas S."/>
            <person name="Hughes K."/>
            <person name="Justo A."/>
            <person name="Karasinski D."/>
            <person name="Kautmanova I."/>
            <person name="Kiss B."/>
            <person name="Kocsube S."/>
            <person name="Kotiranta H."/>
            <person name="LaButti K.M."/>
            <person name="Lechner B.E."/>
            <person name="Liimatainen K."/>
            <person name="Lipzen A."/>
            <person name="Lukacs Z."/>
            <person name="Mihaltcheva S."/>
            <person name="Morgado L.N."/>
            <person name="Niskanen T."/>
            <person name="Noordeloos M.E."/>
            <person name="Ohm R.A."/>
            <person name="Ortiz-Santana B."/>
            <person name="Ovrebo C."/>
            <person name="Racz N."/>
            <person name="Riley R."/>
            <person name="Savchenko A."/>
            <person name="Shiryaev A."/>
            <person name="Soop K."/>
            <person name="Spirin V."/>
            <person name="Szebenyi C."/>
            <person name="Tomsovsky M."/>
            <person name="Tulloss R.E."/>
            <person name="Uehling J."/>
            <person name="Grigoriev I.V."/>
            <person name="Vagvolgyi C."/>
            <person name="Papp T."/>
            <person name="Martin F.M."/>
            <person name="Miettinen O."/>
            <person name="Hibbett D.S."/>
            <person name="Nagy L.G."/>
        </authorList>
    </citation>
    <scope>NUCLEOTIDE SEQUENCE [LARGE SCALE GENOMIC DNA]</scope>
    <source>
        <strain evidence="9 10">OMC1185</strain>
    </source>
</reference>
<keyword evidence="10" id="KW-1185">Reference proteome</keyword>
<evidence type="ECO:0000256" key="6">
    <source>
        <dbReference type="ARBA" id="ARBA00023136"/>
    </source>
</evidence>